<comment type="subcellular location">
    <subcellularLocation>
        <location evidence="9">Cell membrane</location>
        <topology evidence="9">Single-pass membrane protein</topology>
    </subcellularLocation>
    <subcellularLocation>
        <location evidence="1">Membrane</location>
        <topology evidence="1">Single-pass membrane protein</topology>
    </subcellularLocation>
</comment>
<keyword evidence="3 9" id="KW-1003">Cell membrane</keyword>
<dbReference type="Gene3D" id="1.20.5.3310">
    <property type="match status" value="1"/>
</dbReference>
<keyword evidence="7 9" id="KW-0811">Translocation</keyword>
<evidence type="ECO:0000256" key="10">
    <source>
        <dbReference type="SAM" id="MobiDB-lite"/>
    </source>
</evidence>
<reference evidence="13" key="1">
    <citation type="submission" date="2017-04" db="EMBL/GenBank/DDBJ databases">
        <authorList>
            <person name="Varghese N."/>
            <person name="Submissions S."/>
        </authorList>
    </citation>
    <scope>NUCLEOTIDE SEQUENCE [LARGE SCALE GENOMIC DNA]</scope>
</reference>
<evidence type="ECO:0000256" key="5">
    <source>
        <dbReference type="ARBA" id="ARBA00022927"/>
    </source>
</evidence>
<evidence type="ECO:0000256" key="6">
    <source>
        <dbReference type="ARBA" id="ARBA00022989"/>
    </source>
</evidence>
<keyword evidence="2 9" id="KW-0813">Transport</keyword>
<keyword evidence="8 9" id="KW-0472">Membrane</keyword>
<dbReference type="InterPro" id="IPR003369">
    <property type="entry name" value="TatA/B/E"/>
</dbReference>
<name>A0A1Y6G0I0_9GAMM</name>
<comment type="function">
    <text evidence="9">Part of the twin-arginine translocation (Tat) system that transports large folded proteins containing a characteristic twin-arginine motif in their signal peptide across membranes. Together with TatC, TatB is part of a receptor directly interacting with Tat signal peptides. TatB may form an oligomeric binding site that transiently accommodates folded Tat precursor proteins before their translocation.</text>
</comment>
<dbReference type="Pfam" id="PF02416">
    <property type="entry name" value="TatA_B_E"/>
    <property type="match status" value="1"/>
</dbReference>
<sequence>MFELGFWELLLIAIIGLLVLGPERLPGALRSLQRMISNVRGYAGKMQAELNHELRIKELHEHLQKAEQLDADKLSPELQRSMAELRQAAAQVQRPYAATDASKTEPVDNTNKTSTDSVSKPTKDNSHE</sequence>
<accession>A0A1Y6G0I0</accession>
<dbReference type="EMBL" id="FXWH01000002">
    <property type="protein sequence ID" value="SMQ80029.1"/>
    <property type="molecule type" value="Genomic_DNA"/>
</dbReference>
<evidence type="ECO:0000256" key="11">
    <source>
        <dbReference type="SAM" id="Phobius"/>
    </source>
</evidence>
<dbReference type="GO" id="GO:0033281">
    <property type="term" value="C:TAT protein transport complex"/>
    <property type="evidence" value="ECO:0007669"/>
    <property type="project" value="UniProtKB-UniRule"/>
</dbReference>
<evidence type="ECO:0000256" key="3">
    <source>
        <dbReference type="ARBA" id="ARBA00022475"/>
    </source>
</evidence>
<dbReference type="GO" id="GO:0008320">
    <property type="term" value="F:protein transmembrane transporter activity"/>
    <property type="evidence" value="ECO:0007669"/>
    <property type="project" value="UniProtKB-UniRule"/>
</dbReference>
<feature type="transmembrane region" description="Helical" evidence="11">
    <location>
        <begin position="6"/>
        <end position="25"/>
    </location>
</feature>
<evidence type="ECO:0000256" key="4">
    <source>
        <dbReference type="ARBA" id="ARBA00022692"/>
    </source>
</evidence>
<dbReference type="AlphaFoldDB" id="A0A1Y6G0I0"/>
<evidence type="ECO:0000313" key="12">
    <source>
        <dbReference type="EMBL" id="SMQ80029.1"/>
    </source>
</evidence>
<gene>
    <name evidence="9" type="primary">tatB</name>
    <name evidence="12" type="ORF">SAMN06297229_1944</name>
</gene>
<evidence type="ECO:0000256" key="1">
    <source>
        <dbReference type="ARBA" id="ARBA00004167"/>
    </source>
</evidence>
<keyword evidence="6 9" id="KW-1133">Transmembrane helix</keyword>
<dbReference type="NCBIfam" id="TIGR01410">
    <property type="entry name" value="tatB"/>
    <property type="match status" value="1"/>
</dbReference>
<dbReference type="OrthoDB" id="9816005at2"/>
<dbReference type="PANTHER" id="PTHR33162:SF1">
    <property type="entry name" value="SEC-INDEPENDENT PROTEIN TRANSLOCASE PROTEIN TATA, CHLOROPLASTIC"/>
    <property type="match status" value="1"/>
</dbReference>
<feature type="region of interest" description="Disordered" evidence="10">
    <location>
        <begin position="70"/>
        <end position="128"/>
    </location>
</feature>
<dbReference type="Proteomes" id="UP000194450">
    <property type="component" value="Unassembled WGS sequence"/>
</dbReference>
<dbReference type="PANTHER" id="PTHR33162">
    <property type="entry name" value="SEC-INDEPENDENT PROTEIN TRANSLOCASE PROTEIN TATA, CHLOROPLASTIC"/>
    <property type="match status" value="1"/>
</dbReference>
<evidence type="ECO:0000313" key="13">
    <source>
        <dbReference type="Proteomes" id="UP000194450"/>
    </source>
</evidence>
<evidence type="ECO:0000256" key="9">
    <source>
        <dbReference type="HAMAP-Rule" id="MF_00237"/>
    </source>
</evidence>
<dbReference type="RefSeq" id="WP_086435077.1">
    <property type="nucleotide sequence ID" value="NZ_FXWH01000002.1"/>
</dbReference>
<organism evidence="12 13">
    <name type="scientific">Pseudidiomarina planktonica</name>
    <dbReference type="NCBI Taxonomy" id="1323738"/>
    <lineage>
        <taxon>Bacteria</taxon>
        <taxon>Pseudomonadati</taxon>
        <taxon>Pseudomonadota</taxon>
        <taxon>Gammaproteobacteria</taxon>
        <taxon>Alteromonadales</taxon>
        <taxon>Idiomarinaceae</taxon>
        <taxon>Pseudidiomarina</taxon>
    </lineage>
</organism>
<evidence type="ECO:0000256" key="7">
    <source>
        <dbReference type="ARBA" id="ARBA00023010"/>
    </source>
</evidence>
<dbReference type="GO" id="GO:0043953">
    <property type="term" value="P:protein transport by the Tat complex"/>
    <property type="evidence" value="ECO:0007669"/>
    <property type="project" value="UniProtKB-UniRule"/>
</dbReference>
<dbReference type="HAMAP" id="MF_00237">
    <property type="entry name" value="TatB"/>
    <property type="match status" value="1"/>
</dbReference>
<feature type="compositionally biased region" description="Polar residues" evidence="10">
    <location>
        <begin position="107"/>
        <end position="120"/>
    </location>
</feature>
<keyword evidence="13" id="KW-1185">Reference proteome</keyword>
<evidence type="ECO:0000256" key="2">
    <source>
        <dbReference type="ARBA" id="ARBA00022448"/>
    </source>
</evidence>
<dbReference type="InterPro" id="IPR018448">
    <property type="entry name" value="TatB"/>
</dbReference>
<comment type="subunit">
    <text evidence="9">The Tat system comprises two distinct complexes: a TatABC complex, containing multiple copies of TatA, TatB and TatC subunits, and a separate TatA complex, containing only TatA subunits. Substrates initially bind to the TatABC complex, which probably triggers association of the separate TatA complex to form the active translocon.</text>
</comment>
<evidence type="ECO:0000256" key="8">
    <source>
        <dbReference type="ARBA" id="ARBA00023136"/>
    </source>
</evidence>
<comment type="similarity">
    <text evidence="9">Belongs to the TatB family.</text>
</comment>
<protein>
    <recommendedName>
        <fullName evidence="9">Sec-independent protein translocase protein TatB</fullName>
    </recommendedName>
</protein>
<keyword evidence="5 9" id="KW-0653">Protein transport</keyword>
<keyword evidence="4 9" id="KW-0812">Transmembrane</keyword>
<proteinExistence type="inferred from homology"/>
<dbReference type="PRINTS" id="PR01506">
    <property type="entry name" value="TATBPROTEIN"/>
</dbReference>